<evidence type="ECO:0000313" key="3">
    <source>
        <dbReference type="EMBL" id="ENH96041.1"/>
    </source>
</evidence>
<keyword evidence="4" id="KW-1185">Reference proteome</keyword>
<evidence type="ECO:0000256" key="2">
    <source>
        <dbReference type="SAM" id="SignalP"/>
    </source>
</evidence>
<dbReference type="PATRIC" id="fig|1308866.3.peg.2624"/>
<dbReference type="PROSITE" id="PS51257">
    <property type="entry name" value="PROKAR_LIPOPROTEIN"/>
    <property type="match status" value="1"/>
</dbReference>
<evidence type="ECO:0000256" key="1">
    <source>
        <dbReference type="SAM" id="MobiDB-lite"/>
    </source>
</evidence>
<comment type="caution">
    <text evidence="3">The sequence shown here is derived from an EMBL/GenBank/DDBJ whole genome shotgun (WGS) entry which is preliminary data.</text>
</comment>
<accession>N4WSA1</accession>
<feature type="region of interest" description="Disordered" evidence="1">
    <location>
        <begin position="22"/>
        <end position="79"/>
    </location>
</feature>
<evidence type="ECO:0008006" key="5">
    <source>
        <dbReference type="Google" id="ProtNLM"/>
    </source>
</evidence>
<evidence type="ECO:0000313" key="4">
    <source>
        <dbReference type="Proteomes" id="UP000012283"/>
    </source>
</evidence>
<feature type="compositionally biased region" description="Acidic residues" evidence="1">
    <location>
        <begin position="43"/>
        <end position="63"/>
    </location>
</feature>
<dbReference type="eggNOG" id="ENOG50337B2">
    <property type="taxonomic scope" value="Bacteria"/>
</dbReference>
<feature type="signal peptide" evidence="2">
    <location>
        <begin position="1"/>
        <end position="20"/>
    </location>
</feature>
<proteinExistence type="predicted"/>
<sequence length="227" mass="25922">MKKLYILVILMVMIAGCSHTNEEASKDTNTDVESEDTTKANETDESNEENVDIENEEDEAEDTSENKGVDDFFNQPTNEDVPDLELQVQKIDKEDGITIENSELYSQLNEVIKADPKGGIPNDFSIYPHDLVYNEDGSTSIVFFAINRLHAPIRNIYFELTLGNKNGAYIFEKMPVTLDEEYVGIIKTDSAVPFLIDIYPEDEEIFMRLTEENIDLRLDNYDVELDE</sequence>
<dbReference type="AlphaFoldDB" id="N4WSA1"/>
<protein>
    <recommendedName>
        <fullName evidence="5">Lipoprotein</fullName>
    </recommendedName>
</protein>
<keyword evidence="2" id="KW-0732">Signal</keyword>
<dbReference type="EMBL" id="APML01000061">
    <property type="protein sequence ID" value="ENH96041.1"/>
    <property type="molecule type" value="Genomic_DNA"/>
</dbReference>
<dbReference type="OrthoDB" id="2451243at2"/>
<dbReference type="STRING" id="1308866.J416_12979"/>
<gene>
    <name evidence="3" type="ORF">J416_12979</name>
</gene>
<feature type="chain" id="PRO_5039219138" description="Lipoprotein" evidence="2">
    <location>
        <begin position="21"/>
        <end position="227"/>
    </location>
</feature>
<name>N4WSA1_9BACI</name>
<dbReference type="Proteomes" id="UP000012283">
    <property type="component" value="Unassembled WGS sequence"/>
</dbReference>
<dbReference type="RefSeq" id="WP_003472751.1">
    <property type="nucleotide sequence ID" value="NZ_APML01000061.1"/>
</dbReference>
<organism evidence="3 4">
    <name type="scientific">Gracilibacillus halophilus YIM-C55.5</name>
    <dbReference type="NCBI Taxonomy" id="1308866"/>
    <lineage>
        <taxon>Bacteria</taxon>
        <taxon>Bacillati</taxon>
        <taxon>Bacillota</taxon>
        <taxon>Bacilli</taxon>
        <taxon>Bacillales</taxon>
        <taxon>Bacillaceae</taxon>
        <taxon>Gracilibacillus</taxon>
    </lineage>
</organism>
<reference evidence="3 4" key="1">
    <citation type="submission" date="2013-03" db="EMBL/GenBank/DDBJ databases">
        <title>Draft genome sequence of Gracibacillus halophilus YIM-C55.5, a moderately halophilic and thermophilic organism from the Xiaochaidamu salt lake.</title>
        <authorList>
            <person name="Sugumar T."/>
            <person name="Polireddy D.R."/>
            <person name="Antony A."/>
            <person name="Madhava Y.R."/>
            <person name="Sivakumar N."/>
        </authorList>
    </citation>
    <scope>NUCLEOTIDE SEQUENCE [LARGE SCALE GENOMIC DNA]</scope>
    <source>
        <strain evidence="3 4">YIM-C55.5</strain>
    </source>
</reference>